<evidence type="ECO:0000313" key="1">
    <source>
        <dbReference type="EMBL" id="CAE03166.3"/>
    </source>
</evidence>
<reference evidence="2" key="2">
    <citation type="journal article" date="2008" name="Nucleic Acids Res.">
        <title>The rice annotation project database (RAP-DB): 2008 update.</title>
        <authorList>
            <consortium name="The rice annotation project (RAP)"/>
        </authorList>
    </citation>
    <scope>GENOME REANNOTATION</scope>
    <source>
        <strain evidence="2">cv. Nipponbare</strain>
    </source>
</reference>
<evidence type="ECO:0000313" key="2">
    <source>
        <dbReference type="Proteomes" id="UP000000763"/>
    </source>
</evidence>
<proteinExistence type="predicted"/>
<accession>Q7XQE9</accession>
<protein>
    <submittedName>
        <fullName evidence="1">OSJNBa0033G16.9 protein</fullName>
    </submittedName>
</protein>
<sequence length="157" mass="17341">MATNEEDTTIKPRRSRVQRKEEWKLAKHAKDKLKLSTRKLAFKIVLKHIKANHAQAFKLYTYTAIPGGPGNGGKLNIAPLLPSDGSRWMWRFLPTGAIVLLRQGTWRGVRVRWLGLASSGVAAWLRWQRRGGVVTAAAVGGGRGGEELCESRDTGIG</sequence>
<gene>
    <name evidence="1" type="primary">OSJNBa0033G16.9</name>
</gene>
<reference evidence="2" key="1">
    <citation type="journal article" date="2005" name="Nature">
        <title>The map-based sequence of the rice genome.</title>
        <authorList>
            <consortium name="International rice genome sequencing project (IRGSP)"/>
            <person name="Matsumoto T."/>
            <person name="Wu J."/>
            <person name="Kanamori H."/>
            <person name="Katayose Y."/>
            <person name="Fujisawa M."/>
            <person name="Namiki N."/>
            <person name="Mizuno H."/>
            <person name="Yamamoto K."/>
            <person name="Antonio B.A."/>
            <person name="Baba T."/>
            <person name="Sakata K."/>
            <person name="Nagamura Y."/>
            <person name="Aoki H."/>
            <person name="Arikawa K."/>
            <person name="Arita K."/>
            <person name="Bito T."/>
            <person name="Chiden Y."/>
            <person name="Fujitsuka N."/>
            <person name="Fukunaka R."/>
            <person name="Hamada M."/>
            <person name="Harada C."/>
            <person name="Hayashi A."/>
            <person name="Hijishita S."/>
            <person name="Honda M."/>
            <person name="Hosokawa S."/>
            <person name="Ichikawa Y."/>
            <person name="Idonuma A."/>
            <person name="Iijima M."/>
            <person name="Ikeda M."/>
            <person name="Ikeno M."/>
            <person name="Ito K."/>
            <person name="Ito S."/>
            <person name="Ito T."/>
            <person name="Ito Y."/>
            <person name="Ito Y."/>
            <person name="Iwabuchi A."/>
            <person name="Kamiya K."/>
            <person name="Karasawa W."/>
            <person name="Kurita K."/>
            <person name="Katagiri S."/>
            <person name="Kikuta A."/>
            <person name="Kobayashi H."/>
            <person name="Kobayashi N."/>
            <person name="Machita K."/>
            <person name="Maehara T."/>
            <person name="Masukawa M."/>
            <person name="Mizubayashi T."/>
            <person name="Mukai Y."/>
            <person name="Nagasaki H."/>
            <person name="Nagata Y."/>
            <person name="Naito S."/>
            <person name="Nakashima M."/>
            <person name="Nakama Y."/>
            <person name="Nakamichi Y."/>
            <person name="Nakamura M."/>
            <person name="Meguro A."/>
            <person name="Negishi M."/>
            <person name="Ohta I."/>
            <person name="Ohta T."/>
            <person name="Okamoto M."/>
            <person name="Ono N."/>
            <person name="Saji S."/>
            <person name="Sakaguchi M."/>
            <person name="Sakai K."/>
            <person name="Shibata M."/>
            <person name="Shimokawa T."/>
            <person name="Song J."/>
            <person name="Takazaki Y."/>
            <person name="Terasawa K."/>
            <person name="Tsugane M."/>
            <person name="Tsuji K."/>
            <person name="Ueda S."/>
            <person name="Waki K."/>
            <person name="Yamagata H."/>
            <person name="Yamamoto M."/>
            <person name="Yamamoto S."/>
            <person name="Yamane H."/>
            <person name="Yoshiki S."/>
            <person name="Yoshihara R."/>
            <person name="Yukawa K."/>
            <person name="Zhong H."/>
            <person name="Yano M."/>
            <person name="Yuan Q."/>
            <person name="Ouyang S."/>
            <person name="Liu J."/>
            <person name="Jones K.M."/>
            <person name="Gansberger K."/>
            <person name="Moffat K."/>
            <person name="Hill J."/>
            <person name="Bera J."/>
            <person name="Fadrosh D."/>
            <person name="Jin S."/>
            <person name="Johri S."/>
            <person name="Kim M."/>
            <person name="Overton L."/>
            <person name="Reardon M."/>
            <person name="Tsitrin T."/>
            <person name="Vuong H."/>
            <person name="Weaver B."/>
            <person name="Ciecko A."/>
            <person name="Tallon L."/>
            <person name="Jackson J."/>
            <person name="Pai G."/>
            <person name="Aken S.V."/>
            <person name="Utterback T."/>
            <person name="Reidmuller S."/>
            <person name="Feldblyum T."/>
            <person name="Hsiao J."/>
            <person name="Zismann V."/>
            <person name="Iobst S."/>
            <person name="de Vazeille A.R."/>
            <person name="Buell C.R."/>
            <person name="Ying K."/>
            <person name="Li Y."/>
            <person name="Lu T."/>
            <person name="Huang Y."/>
            <person name="Zhao Q."/>
            <person name="Feng Q."/>
            <person name="Zhang L."/>
            <person name="Zhu J."/>
            <person name="Weng Q."/>
            <person name="Mu J."/>
            <person name="Lu Y."/>
            <person name="Fan D."/>
            <person name="Liu Y."/>
            <person name="Guan J."/>
            <person name="Zhang Y."/>
            <person name="Yu S."/>
            <person name="Liu X."/>
            <person name="Zhang Y."/>
            <person name="Hong G."/>
            <person name="Han B."/>
            <person name="Choisne N."/>
            <person name="Demange N."/>
            <person name="Orjeda G."/>
            <person name="Samain S."/>
            <person name="Cattolico L."/>
            <person name="Pelletier E."/>
            <person name="Couloux A."/>
            <person name="Segurens B."/>
            <person name="Wincker P."/>
            <person name="D'Hont A."/>
            <person name="Scarpelli C."/>
            <person name="Weissenbach J."/>
            <person name="Salanoubat M."/>
            <person name="Quetier F."/>
            <person name="Yu Y."/>
            <person name="Kim H.R."/>
            <person name="Rambo T."/>
            <person name="Currie J."/>
            <person name="Collura K."/>
            <person name="Luo M."/>
            <person name="Yang T."/>
            <person name="Ammiraju J.S.S."/>
            <person name="Engler F."/>
            <person name="Soderlund C."/>
            <person name="Wing R.A."/>
            <person name="Palmer L.E."/>
            <person name="de la Bastide M."/>
            <person name="Spiegel L."/>
            <person name="Nascimento L."/>
            <person name="Zutavern T."/>
            <person name="O'Shaughnessy A."/>
            <person name="Dike S."/>
            <person name="Dedhia N."/>
            <person name="Preston R."/>
            <person name="Balija V."/>
            <person name="McCombie W.R."/>
            <person name="Chow T."/>
            <person name="Chen H."/>
            <person name="Chung M."/>
            <person name="Chen C."/>
            <person name="Shaw J."/>
            <person name="Wu H."/>
            <person name="Hsiao K."/>
            <person name="Chao Y."/>
            <person name="Chu M."/>
            <person name="Cheng C."/>
            <person name="Hour A."/>
            <person name="Lee P."/>
            <person name="Lin S."/>
            <person name="Lin Y."/>
            <person name="Liou J."/>
            <person name="Liu S."/>
            <person name="Hsing Y."/>
            <person name="Raghuvanshi S."/>
            <person name="Mohanty A."/>
            <person name="Bharti A.K."/>
            <person name="Gaur A."/>
            <person name="Gupta V."/>
            <person name="Kumar D."/>
            <person name="Ravi V."/>
            <person name="Vij S."/>
            <person name="Kapur A."/>
            <person name="Khurana P."/>
            <person name="Khurana P."/>
            <person name="Khurana J.P."/>
            <person name="Tyagi A.K."/>
            <person name="Gaikwad K."/>
            <person name="Singh A."/>
            <person name="Dalal V."/>
            <person name="Srivastava S."/>
            <person name="Dixit A."/>
            <person name="Pal A.K."/>
            <person name="Ghazi I.A."/>
            <person name="Yadav M."/>
            <person name="Pandit A."/>
            <person name="Bhargava A."/>
            <person name="Sureshbabu K."/>
            <person name="Batra K."/>
            <person name="Sharma T.R."/>
            <person name="Mohapatra T."/>
            <person name="Singh N.K."/>
            <person name="Messing J."/>
            <person name="Nelson A.B."/>
            <person name="Fuks G."/>
            <person name="Kavchok S."/>
            <person name="Keizer G."/>
            <person name="Linton E."/>
            <person name="Llaca V."/>
            <person name="Song R."/>
            <person name="Tanyolac B."/>
            <person name="Young S."/>
            <person name="Ho-Il K."/>
            <person name="Hahn J.H."/>
            <person name="Sangsakoo G."/>
            <person name="Vanavichit A."/>
            <person name="de Mattos Luiz.A.T."/>
            <person name="Zimmer P.D."/>
            <person name="Malone G."/>
            <person name="Dellagostin O."/>
            <person name="de Oliveira A.C."/>
            <person name="Bevan M."/>
            <person name="Bancroft I."/>
            <person name="Minx P."/>
            <person name="Cordum H."/>
            <person name="Wilson R."/>
            <person name="Cheng Z."/>
            <person name="Jin W."/>
            <person name="Jiang J."/>
            <person name="Leong S.A."/>
            <person name="Iwama H."/>
            <person name="Gojobori T."/>
            <person name="Itoh T."/>
            <person name="Niimura Y."/>
            <person name="Fujii Y."/>
            <person name="Habara T."/>
            <person name="Sakai H."/>
            <person name="Sato Y."/>
            <person name="Wilson G."/>
            <person name="Kumar K."/>
            <person name="McCouch S."/>
            <person name="Juretic N."/>
            <person name="Hoen D."/>
            <person name="Wright S."/>
            <person name="Bruskiewich R."/>
            <person name="Bureau T."/>
            <person name="Miyao A."/>
            <person name="Hirochika H."/>
            <person name="Nishikawa T."/>
            <person name="Kadowaki K."/>
            <person name="Sugiura M."/>
            <person name="Burr B."/>
            <person name="Sasaki T."/>
        </authorList>
    </citation>
    <scope>NUCLEOTIDE SEQUENCE [LARGE SCALE GENOMIC DNA]</scope>
    <source>
        <strain evidence="2">cv. Nipponbare</strain>
    </source>
</reference>
<dbReference type="AlphaFoldDB" id="Q7XQE9"/>
<dbReference type="EMBL" id="AL606598">
    <property type="protein sequence ID" value="CAE03166.3"/>
    <property type="molecule type" value="Genomic_DNA"/>
</dbReference>
<organism evidence="1 2">
    <name type="scientific">Oryza sativa subsp. japonica</name>
    <name type="common">Rice</name>
    <dbReference type="NCBI Taxonomy" id="39947"/>
    <lineage>
        <taxon>Eukaryota</taxon>
        <taxon>Viridiplantae</taxon>
        <taxon>Streptophyta</taxon>
        <taxon>Embryophyta</taxon>
        <taxon>Tracheophyta</taxon>
        <taxon>Spermatophyta</taxon>
        <taxon>Magnoliopsida</taxon>
        <taxon>Liliopsida</taxon>
        <taxon>Poales</taxon>
        <taxon>Poaceae</taxon>
        <taxon>BOP clade</taxon>
        <taxon>Oryzoideae</taxon>
        <taxon>Oryzeae</taxon>
        <taxon>Oryzinae</taxon>
        <taxon>Oryza</taxon>
        <taxon>Oryza sativa</taxon>
    </lineage>
</organism>
<dbReference type="Proteomes" id="UP000000763">
    <property type="component" value="Chromosome 4"/>
</dbReference>
<name>Q7XQE9_ORYSJ</name>